<accession>A0A9D1NXA1</accession>
<evidence type="ECO:0000256" key="1">
    <source>
        <dbReference type="SAM" id="Coils"/>
    </source>
</evidence>
<organism evidence="3 4">
    <name type="scientific">Candidatus Pullilachnospira stercoravium</name>
    <dbReference type="NCBI Taxonomy" id="2840913"/>
    <lineage>
        <taxon>Bacteria</taxon>
        <taxon>Bacillati</taxon>
        <taxon>Bacillota</taxon>
        <taxon>Clostridia</taxon>
        <taxon>Lachnospirales</taxon>
        <taxon>Lachnospiraceae</taxon>
        <taxon>Lachnospiraceae incertae sedis</taxon>
        <taxon>Candidatus Pullilachnospira</taxon>
    </lineage>
</organism>
<reference evidence="3" key="1">
    <citation type="submission" date="2020-10" db="EMBL/GenBank/DDBJ databases">
        <authorList>
            <person name="Gilroy R."/>
        </authorList>
    </citation>
    <scope>NUCLEOTIDE SEQUENCE</scope>
    <source>
        <strain evidence="3">ChiBcec2-4451</strain>
    </source>
</reference>
<name>A0A9D1NXA1_9FIRM</name>
<dbReference type="Proteomes" id="UP000886723">
    <property type="component" value="Unassembled WGS sequence"/>
</dbReference>
<reference evidence="3" key="2">
    <citation type="journal article" date="2021" name="PeerJ">
        <title>Extensive microbial diversity within the chicken gut microbiome revealed by metagenomics and culture.</title>
        <authorList>
            <person name="Gilroy R."/>
            <person name="Ravi A."/>
            <person name="Getino M."/>
            <person name="Pursley I."/>
            <person name="Horton D.L."/>
            <person name="Alikhan N.F."/>
            <person name="Baker D."/>
            <person name="Gharbi K."/>
            <person name="Hall N."/>
            <person name="Watson M."/>
            <person name="Adriaenssens E.M."/>
            <person name="Foster-Nyarko E."/>
            <person name="Jarju S."/>
            <person name="Secka A."/>
            <person name="Antonio M."/>
            <person name="Oren A."/>
            <person name="Chaudhuri R.R."/>
            <person name="La Ragione R."/>
            <person name="Hildebrand F."/>
            <person name="Pallen M.J."/>
        </authorList>
    </citation>
    <scope>NUCLEOTIDE SEQUENCE</scope>
    <source>
        <strain evidence="3">ChiBcec2-4451</strain>
    </source>
</reference>
<sequence length="305" mass="32746">MMYRAKWKRGAAVFLAALTLTAGPLLPETVRADSADTPYIALGADLTAEQRATVLDLLGVTEADLENYTVVTVTNEEEHQYLDSYLDASVIGTRALSSVVVEKQAEGQGIQVRTSNITYCTTGMYQNALATAGLQDAQVRVAGPTNISGTAALVGAMKAYEAMTGEEVTPENADAATDELVTTSELGETLGDQDKAEALIGAVKDSVVAQEADTPQEIEAIINDTAQQLEIQLSEDDMAQITSLMEKIGDLNLDVDSLKEQAADLYDKLESMDIHISEEQVRGFFGKLADWLGNVWDAISGLFQQ</sequence>
<feature type="signal peptide" evidence="2">
    <location>
        <begin position="1"/>
        <end position="22"/>
    </location>
</feature>
<keyword evidence="1" id="KW-0175">Coiled coil</keyword>
<evidence type="ECO:0000256" key="2">
    <source>
        <dbReference type="SAM" id="SignalP"/>
    </source>
</evidence>
<dbReference type="InterPro" id="IPR009343">
    <property type="entry name" value="DUF1002"/>
</dbReference>
<proteinExistence type="predicted"/>
<feature type="coiled-coil region" evidence="1">
    <location>
        <begin position="241"/>
        <end position="268"/>
    </location>
</feature>
<gene>
    <name evidence="3" type="ORF">IAA63_13980</name>
</gene>
<dbReference type="Pfam" id="PF06207">
    <property type="entry name" value="DUF1002"/>
    <property type="match status" value="1"/>
</dbReference>
<keyword evidence="2" id="KW-0732">Signal</keyword>
<dbReference type="AlphaFoldDB" id="A0A9D1NXA1"/>
<evidence type="ECO:0000313" key="4">
    <source>
        <dbReference type="Proteomes" id="UP000886723"/>
    </source>
</evidence>
<feature type="chain" id="PRO_5038515126" evidence="2">
    <location>
        <begin position="23"/>
        <end position="305"/>
    </location>
</feature>
<comment type="caution">
    <text evidence="3">The sequence shown here is derived from an EMBL/GenBank/DDBJ whole genome shotgun (WGS) entry which is preliminary data.</text>
</comment>
<dbReference type="EMBL" id="DVON01000292">
    <property type="protein sequence ID" value="HIV14228.1"/>
    <property type="molecule type" value="Genomic_DNA"/>
</dbReference>
<evidence type="ECO:0000313" key="3">
    <source>
        <dbReference type="EMBL" id="HIV14228.1"/>
    </source>
</evidence>
<protein>
    <submittedName>
        <fullName evidence="3">DUF1002 domain-containing protein</fullName>
    </submittedName>
</protein>